<gene>
    <name evidence="1" type="primary">rlmL_3</name>
    <name evidence="1" type="ORF">NCTC12993_07151</name>
</gene>
<organism evidence="1 2">
    <name type="scientific">Kluyvera cryocrescens</name>
    <name type="common">Kluyvera citrophila</name>
    <dbReference type="NCBI Taxonomy" id="580"/>
    <lineage>
        <taxon>Bacteria</taxon>
        <taxon>Pseudomonadati</taxon>
        <taxon>Pseudomonadota</taxon>
        <taxon>Gammaproteobacteria</taxon>
        <taxon>Enterobacterales</taxon>
        <taxon>Enterobacteriaceae</taxon>
        <taxon>Kluyvera</taxon>
    </lineage>
</organism>
<dbReference type="InterPro" id="IPR029063">
    <property type="entry name" value="SAM-dependent_MTases_sf"/>
</dbReference>
<proteinExistence type="predicted"/>
<dbReference type="SUPFAM" id="SSF53335">
    <property type="entry name" value="S-adenosyl-L-methionine-dependent methyltransferases"/>
    <property type="match status" value="1"/>
</dbReference>
<dbReference type="GO" id="GO:0052915">
    <property type="term" value="F:23S rRNA (guanine(2445)-N(2))-methyltransferase activity"/>
    <property type="evidence" value="ECO:0007669"/>
    <property type="project" value="UniProtKB-EC"/>
</dbReference>
<dbReference type="EMBL" id="CAADJD010000031">
    <property type="protein sequence ID" value="VFS88926.1"/>
    <property type="molecule type" value="Genomic_DNA"/>
</dbReference>
<name>A0A485CVR8_KLUCR</name>
<dbReference type="EC" id="2.1.1.173" evidence="1"/>
<keyword evidence="1" id="KW-0489">Methyltransferase</keyword>
<accession>A0A485CVR8</accession>
<protein>
    <submittedName>
        <fullName evidence="1">Ribosomal RNA large subunit methyltransferase L</fullName>
        <ecNumber evidence="1">2.1.1.173</ecNumber>
    </submittedName>
</protein>
<keyword evidence="1" id="KW-0808">Transferase</keyword>
<dbReference type="PANTHER" id="PTHR43042:SF3">
    <property type="entry name" value="RIBOSOMAL RNA LARGE SUBUNIT METHYLTRANSFERASE YWBD-RELATED"/>
    <property type="match status" value="1"/>
</dbReference>
<dbReference type="PANTHER" id="PTHR43042">
    <property type="entry name" value="SAM-DEPENDENT METHYLTRANSFERASE"/>
    <property type="match status" value="1"/>
</dbReference>
<keyword evidence="2" id="KW-1185">Reference proteome</keyword>
<dbReference type="AlphaFoldDB" id="A0A485CVR8"/>
<evidence type="ECO:0000313" key="1">
    <source>
        <dbReference type="EMBL" id="VFS88926.1"/>
    </source>
</evidence>
<dbReference type="Gene3D" id="3.40.50.150">
    <property type="entry name" value="Vaccinia Virus protein VP39"/>
    <property type="match status" value="1"/>
</dbReference>
<evidence type="ECO:0000313" key="2">
    <source>
        <dbReference type="Proteomes" id="UP000401081"/>
    </source>
</evidence>
<sequence>MRVSVGRAPPRPLICLAPIWNGLSATCGLNGLTGRPHRLMQADVLSWLRDTDEQFDVIFIDPPTFSNSKRMEDAFDVQRDHLRLMKDLKRLLRKGGTIMFSNNKRGFRMDHDGLAELGLKAQDITQKTQSPDFARNRQIHNCWLITAA</sequence>
<dbReference type="Proteomes" id="UP000401081">
    <property type="component" value="Unassembled WGS sequence"/>
</dbReference>
<dbReference type="CDD" id="cd02440">
    <property type="entry name" value="AdoMet_MTases"/>
    <property type="match status" value="1"/>
</dbReference>
<reference evidence="1 2" key="1">
    <citation type="submission" date="2019-03" db="EMBL/GenBank/DDBJ databases">
        <authorList>
            <consortium name="Pathogen Informatics"/>
        </authorList>
    </citation>
    <scope>NUCLEOTIDE SEQUENCE [LARGE SCALE GENOMIC DNA]</scope>
    <source>
        <strain evidence="1 2">NCTC12993</strain>
    </source>
</reference>